<dbReference type="EMBL" id="UFAJ01001018">
    <property type="protein sequence ID" value="SSD61958.1"/>
    <property type="molecule type" value="Genomic_DNA"/>
</dbReference>
<evidence type="ECO:0000313" key="2">
    <source>
        <dbReference type="EMBL" id="SSD61958.1"/>
    </source>
</evidence>
<dbReference type="VEuPathDB" id="FungiDB:SCODWIG_03719"/>
<accession>A0A376BB97</accession>
<keyword evidence="3" id="KW-1185">Reference proteome</keyword>
<dbReference type="OrthoDB" id="4063618at2759"/>
<dbReference type="Proteomes" id="UP000262825">
    <property type="component" value="Unassembled WGS sequence"/>
</dbReference>
<protein>
    <submittedName>
        <fullName evidence="2">Uncharacterized protein</fullName>
    </submittedName>
</protein>
<evidence type="ECO:0000256" key="1">
    <source>
        <dbReference type="SAM" id="MobiDB-lite"/>
    </source>
</evidence>
<gene>
    <name evidence="2" type="ORF">SCODWIG_03719</name>
</gene>
<feature type="compositionally biased region" description="Polar residues" evidence="1">
    <location>
        <begin position="85"/>
        <end position="104"/>
    </location>
</feature>
<feature type="compositionally biased region" description="Low complexity" evidence="1">
    <location>
        <begin position="105"/>
        <end position="118"/>
    </location>
</feature>
<dbReference type="AlphaFoldDB" id="A0A376BB97"/>
<proteinExistence type="predicted"/>
<sequence>MTEAKDSQQSTSFSLDEYYKLLKEDPQLQNSLKSIQRYKKTSNDPDPFKRVKKTRHNILTVDENNKINYENIRLVPGSFGEYTTNDYNTTLKNETDEPSSQQEQTNSATTNNNDDSNTLKLYNKISSTKIKNYKQQLVGQNDTFLSIPVSPISSDGDNININIQDNTEETQALLHYINDLQKMHTELIDEYRQVKHQQLNWFLKKELMLDANMKLDLYSIRDILTDQLTVDNKSITKSEVLL</sequence>
<evidence type="ECO:0000313" key="3">
    <source>
        <dbReference type="Proteomes" id="UP000262825"/>
    </source>
</evidence>
<name>A0A376BB97_9ASCO</name>
<feature type="region of interest" description="Disordered" evidence="1">
    <location>
        <begin position="85"/>
        <end position="119"/>
    </location>
</feature>
<reference evidence="3" key="1">
    <citation type="submission" date="2018-06" db="EMBL/GenBank/DDBJ databases">
        <authorList>
            <person name="Guldener U."/>
        </authorList>
    </citation>
    <scope>NUCLEOTIDE SEQUENCE [LARGE SCALE GENOMIC DNA]</scope>
    <source>
        <strain evidence="3">UTAD17</strain>
    </source>
</reference>
<organism evidence="2 3">
    <name type="scientific">Saccharomycodes ludwigii</name>
    <dbReference type="NCBI Taxonomy" id="36035"/>
    <lineage>
        <taxon>Eukaryota</taxon>
        <taxon>Fungi</taxon>
        <taxon>Dikarya</taxon>
        <taxon>Ascomycota</taxon>
        <taxon>Saccharomycotina</taxon>
        <taxon>Saccharomycetes</taxon>
        <taxon>Saccharomycodales</taxon>
        <taxon>Saccharomycodaceae</taxon>
        <taxon>Saccharomycodes</taxon>
    </lineage>
</organism>